<dbReference type="Proteomes" id="UP000323917">
    <property type="component" value="Chromosome"/>
</dbReference>
<dbReference type="KEGG" id="bgok:Pr1d_25940"/>
<evidence type="ECO:0000313" key="1">
    <source>
        <dbReference type="EMBL" id="QEG35298.1"/>
    </source>
</evidence>
<accession>A0A5B9Q8Q9</accession>
<name>A0A5B9Q8Q9_9BACT</name>
<dbReference type="EMBL" id="CP042913">
    <property type="protein sequence ID" value="QEG35298.1"/>
    <property type="molecule type" value="Genomic_DNA"/>
</dbReference>
<reference evidence="1 2" key="1">
    <citation type="submission" date="2019-08" db="EMBL/GenBank/DDBJ databases">
        <title>Deep-cultivation of Planctomycetes and their phenomic and genomic characterization uncovers novel biology.</title>
        <authorList>
            <person name="Wiegand S."/>
            <person name="Jogler M."/>
            <person name="Boedeker C."/>
            <person name="Pinto D."/>
            <person name="Vollmers J."/>
            <person name="Rivas-Marin E."/>
            <person name="Kohn T."/>
            <person name="Peeters S.H."/>
            <person name="Heuer A."/>
            <person name="Rast P."/>
            <person name="Oberbeckmann S."/>
            <person name="Bunk B."/>
            <person name="Jeske O."/>
            <person name="Meyerdierks A."/>
            <person name="Storesund J.E."/>
            <person name="Kallscheuer N."/>
            <person name="Luecker S."/>
            <person name="Lage O.M."/>
            <person name="Pohl T."/>
            <person name="Merkel B.J."/>
            <person name="Hornburger P."/>
            <person name="Mueller R.-W."/>
            <person name="Bruemmer F."/>
            <person name="Labrenz M."/>
            <person name="Spormann A.M."/>
            <person name="Op den Camp H."/>
            <person name="Overmann J."/>
            <person name="Amann R."/>
            <person name="Jetten M.S.M."/>
            <person name="Mascher T."/>
            <person name="Medema M.H."/>
            <person name="Devos D.P."/>
            <person name="Kaster A.-K."/>
            <person name="Ovreas L."/>
            <person name="Rohde M."/>
            <person name="Galperin M.Y."/>
            <person name="Jogler C."/>
        </authorList>
    </citation>
    <scope>NUCLEOTIDE SEQUENCE [LARGE SCALE GENOMIC DNA]</scope>
    <source>
        <strain evidence="1 2">Pr1d</strain>
    </source>
</reference>
<sequence>MLQLVYLLRLTRITTTRAGKGFENKTLDQSAFPNPWTYTAPTRFSEQTRLFGSANMCKSS</sequence>
<gene>
    <name evidence="1" type="ORF">Pr1d_25940</name>
</gene>
<protein>
    <submittedName>
        <fullName evidence="1">Uncharacterized protein</fullName>
    </submittedName>
</protein>
<proteinExistence type="predicted"/>
<organism evidence="1 2">
    <name type="scientific">Bythopirellula goksoeyrii</name>
    <dbReference type="NCBI Taxonomy" id="1400387"/>
    <lineage>
        <taxon>Bacteria</taxon>
        <taxon>Pseudomonadati</taxon>
        <taxon>Planctomycetota</taxon>
        <taxon>Planctomycetia</taxon>
        <taxon>Pirellulales</taxon>
        <taxon>Lacipirellulaceae</taxon>
        <taxon>Bythopirellula</taxon>
    </lineage>
</organism>
<keyword evidence="2" id="KW-1185">Reference proteome</keyword>
<evidence type="ECO:0000313" key="2">
    <source>
        <dbReference type="Proteomes" id="UP000323917"/>
    </source>
</evidence>
<dbReference type="AlphaFoldDB" id="A0A5B9Q8Q9"/>